<evidence type="ECO:0000259" key="1">
    <source>
        <dbReference type="PROSITE" id="PS51736"/>
    </source>
</evidence>
<dbReference type="PANTHER" id="PTHR30461">
    <property type="entry name" value="DNA-INVERTASE FROM LAMBDOID PROPHAGE"/>
    <property type="match status" value="1"/>
</dbReference>
<dbReference type="InterPro" id="IPR006119">
    <property type="entry name" value="Resolv_N"/>
</dbReference>
<dbReference type="InterPro" id="IPR011109">
    <property type="entry name" value="DNA_bind_recombinase_dom"/>
</dbReference>
<dbReference type="InterPro" id="IPR050639">
    <property type="entry name" value="SSR_resolvase"/>
</dbReference>
<reference evidence="3 4" key="1">
    <citation type="submission" date="2016-11" db="EMBL/GenBank/DDBJ databases">
        <authorList>
            <person name="Jaros S."/>
            <person name="Januszkiewicz K."/>
            <person name="Wedrychowicz H."/>
        </authorList>
    </citation>
    <scope>NUCLEOTIDE SEQUENCE [LARGE SCALE GENOMIC DNA]</scope>
    <source>
        <strain evidence="3 4">DSM 15480</strain>
    </source>
</reference>
<organism evidence="3 4">
    <name type="scientific">Hespellia stercorisuis DSM 15480</name>
    <dbReference type="NCBI Taxonomy" id="1121950"/>
    <lineage>
        <taxon>Bacteria</taxon>
        <taxon>Bacillati</taxon>
        <taxon>Bacillota</taxon>
        <taxon>Clostridia</taxon>
        <taxon>Lachnospirales</taxon>
        <taxon>Lachnospiraceae</taxon>
        <taxon>Hespellia</taxon>
    </lineage>
</organism>
<dbReference type="Pfam" id="PF07508">
    <property type="entry name" value="Recombinase"/>
    <property type="match status" value="1"/>
</dbReference>
<dbReference type="Pfam" id="PF13408">
    <property type="entry name" value="Zn_ribbon_recom"/>
    <property type="match status" value="1"/>
</dbReference>
<proteinExistence type="predicted"/>
<name>A0A1M6S897_9FIRM</name>
<dbReference type="InterPro" id="IPR036162">
    <property type="entry name" value="Resolvase-like_N_sf"/>
</dbReference>
<dbReference type="Proteomes" id="UP000184301">
    <property type="component" value="Unassembled WGS sequence"/>
</dbReference>
<dbReference type="GO" id="GO:0003677">
    <property type="term" value="F:DNA binding"/>
    <property type="evidence" value="ECO:0007669"/>
    <property type="project" value="InterPro"/>
</dbReference>
<dbReference type="Gene3D" id="3.90.1750.20">
    <property type="entry name" value="Putative Large Serine Recombinase, Chain B, Domain 2"/>
    <property type="match status" value="1"/>
</dbReference>
<dbReference type="STRING" id="1121950.SAMN02745243_02873"/>
<dbReference type="GO" id="GO:0000150">
    <property type="term" value="F:DNA strand exchange activity"/>
    <property type="evidence" value="ECO:0007669"/>
    <property type="project" value="InterPro"/>
</dbReference>
<feature type="domain" description="Recombinase" evidence="2">
    <location>
        <begin position="172"/>
        <end position="323"/>
    </location>
</feature>
<accession>A0A1M6S897</accession>
<gene>
    <name evidence="3" type="ORF">SAMN02745243_02873</name>
</gene>
<evidence type="ECO:0000313" key="3">
    <source>
        <dbReference type="EMBL" id="SHK40758.1"/>
    </source>
</evidence>
<dbReference type="InterPro" id="IPR025827">
    <property type="entry name" value="Zn_ribbon_recom_dom"/>
</dbReference>
<dbReference type="PROSITE" id="PS51736">
    <property type="entry name" value="RECOMBINASES_3"/>
    <property type="match status" value="1"/>
</dbReference>
<evidence type="ECO:0000259" key="2">
    <source>
        <dbReference type="PROSITE" id="PS51737"/>
    </source>
</evidence>
<dbReference type="Pfam" id="PF00239">
    <property type="entry name" value="Resolvase"/>
    <property type="match status" value="1"/>
</dbReference>
<dbReference type="RefSeq" id="WP_073111671.1">
    <property type="nucleotide sequence ID" value="NZ_FQZY01000047.1"/>
</dbReference>
<sequence length="555" mass="63302">MSSNTLLQVAAYIRVSTDHHDQEESYETQHTYFTRLLGTTPSWVCAGIYSDCGISGTSREGRTGFNRLLRHCEEGRIDRIITKSISRFVRNSRDFLRALEVLKTNHVTILFEKEHLDTAIVQNDLMFTAFGAIAQEESRSISANIRWGIRSRGPRGETRNIPIYGYRYDVSDHPFQVTDSGYTFRKVQIVEDEAAVIRRIFQETADGSSYISIARSLNRDRIPAPAGIVSTPRQARFPPQNGVLKPGITEGWTARHITQIIRLERYTGDVLLQKTYRPDYKCRRTLRNHGELPQFYIRNHHPAIVSRELFLQAQTIRQINSARYARHTAPIFHPLSGRLVCAHCGRFYRTRNRRNRPIWYCASTTQDNGLDVCHAPIVYESQIMDLCARAFAERFLTCSSDPECPGQAPFSSLLSQLETVVQADDWEQDTAFLQKQLSALSENNTEKKETLTALLHHTEQYWPALDADYELRREAIRLLRSAGGRHIGGGLAGSADANASADRSWSGSISEISTQLFPRYLKAFILSITVFSPQRYRIYWFDGSCSDEDLSGRLF</sequence>
<dbReference type="SMART" id="SM00857">
    <property type="entry name" value="Resolvase"/>
    <property type="match status" value="1"/>
</dbReference>
<dbReference type="InterPro" id="IPR038109">
    <property type="entry name" value="DNA_bind_recomb_sf"/>
</dbReference>
<dbReference type="CDD" id="cd00338">
    <property type="entry name" value="Ser_Recombinase"/>
    <property type="match status" value="1"/>
</dbReference>
<dbReference type="SUPFAM" id="SSF53041">
    <property type="entry name" value="Resolvase-like"/>
    <property type="match status" value="1"/>
</dbReference>
<dbReference type="PANTHER" id="PTHR30461:SF23">
    <property type="entry name" value="DNA RECOMBINASE-RELATED"/>
    <property type="match status" value="1"/>
</dbReference>
<dbReference type="PROSITE" id="PS51737">
    <property type="entry name" value="RECOMBINASE_DNA_BIND"/>
    <property type="match status" value="1"/>
</dbReference>
<dbReference type="AlphaFoldDB" id="A0A1M6S897"/>
<protein>
    <submittedName>
        <fullName evidence="3">Recombinase zinc beta ribbon domain-containing protein</fullName>
    </submittedName>
</protein>
<dbReference type="Gene3D" id="3.40.50.1390">
    <property type="entry name" value="Resolvase, N-terminal catalytic domain"/>
    <property type="match status" value="1"/>
</dbReference>
<dbReference type="EMBL" id="FQZY01000047">
    <property type="protein sequence ID" value="SHK40758.1"/>
    <property type="molecule type" value="Genomic_DNA"/>
</dbReference>
<dbReference type="OrthoDB" id="9804620at2"/>
<evidence type="ECO:0000313" key="4">
    <source>
        <dbReference type="Proteomes" id="UP000184301"/>
    </source>
</evidence>
<keyword evidence="4" id="KW-1185">Reference proteome</keyword>
<feature type="domain" description="Resolvase/invertase-type recombinase catalytic" evidence="1">
    <location>
        <begin position="8"/>
        <end position="156"/>
    </location>
</feature>